<evidence type="ECO:0000256" key="2">
    <source>
        <dbReference type="ARBA" id="ARBA00002704"/>
    </source>
</evidence>
<keyword evidence="10" id="KW-1185">Reference proteome</keyword>
<dbReference type="InterPro" id="IPR023416">
    <property type="entry name" value="Transthyretin/HIU_hydrolase_d"/>
</dbReference>
<dbReference type="RefSeq" id="WP_343131331.1">
    <property type="nucleotide sequence ID" value="NZ_JBCITK010000001.1"/>
</dbReference>
<comment type="catalytic activity">
    <reaction evidence="1 7">
        <text>5-hydroxyisourate + H2O = 5-hydroxy-2-oxo-4-ureido-2,5-dihydro-1H-imidazole-5-carboxylate + H(+)</text>
        <dbReference type="Rhea" id="RHEA:23736"/>
        <dbReference type="ChEBI" id="CHEBI:15377"/>
        <dbReference type="ChEBI" id="CHEBI:15378"/>
        <dbReference type="ChEBI" id="CHEBI:18072"/>
        <dbReference type="ChEBI" id="CHEBI:58639"/>
        <dbReference type="EC" id="3.5.2.17"/>
    </reaction>
</comment>
<dbReference type="Proteomes" id="UP001418796">
    <property type="component" value="Unassembled WGS sequence"/>
</dbReference>
<evidence type="ECO:0000313" key="9">
    <source>
        <dbReference type="EMBL" id="MEN0644696.1"/>
    </source>
</evidence>
<sequence length="118" mass="13627">MTTVTTHVLDLTRGCPAEGMNVEVYILESNTKKRLISTHQTNADGRLDQPVLSAEQFNEGEYEIHYATGAYFRHHRLIEENPHFSEWIVTRVFLAINQAHYHIPLLVSPWGYQVYRGS</sequence>
<dbReference type="EC" id="3.5.2.17" evidence="7"/>
<evidence type="ECO:0000256" key="1">
    <source>
        <dbReference type="ARBA" id="ARBA00001043"/>
    </source>
</evidence>
<comment type="function">
    <text evidence="2">Catalyzes the hydrolysis of 5-hydroxyisourate (HIU) to 2-oxo-4-hydroxy-4-carboxy-5-ureidoimidazoline (OHCU).</text>
</comment>
<keyword evidence="5 7" id="KW-0659">Purine metabolism</keyword>
<comment type="caution">
    <text evidence="9">The sequence shown here is derived from an EMBL/GenBank/DDBJ whole genome shotgun (WGS) entry which is preliminary data.</text>
</comment>
<comment type="similarity">
    <text evidence="3 7">Belongs to the transthyretin family. 5-hydroxyisourate hydrolase subfamily.</text>
</comment>
<keyword evidence="9" id="KW-0238">DNA-binding</keyword>
<evidence type="ECO:0000256" key="3">
    <source>
        <dbReference type="ARBA" id="ARBA00009850"/>
    </source>
</evidence>
<dbReference type="PANTHER" id="PTHR10395">
    <property type="entry name" value="URICASE AND TRANSTHYRETIN-RELATED"/>
    <property type="match status" value="1"/>
</dbReference>
<dbReference type="PROSITE" id="PS00768">
    <property type="entry name" value="TRANSTHYRETIN_1"/>
    <property type="match status" value="1"/>
</dbReference>
<evidence type="ECO:0000256" key="6">
    <source>
        <dbReference type="ARBA" id="ARBA00022801"/>
    </source>
</evidence>
<evidence type="ECO:0000256" key="5">
    <source>
        <dbReference type="ARBA" id="ARBA00022631"/>
    </source>
</evidence>
<gene>
    <name evidence="9" type="primary">uraH</name>
    <name evidence="9" type="ORF">MKY91_16205</name>
</gene>
<dbReference type="NCBIfam" id="TIGR02962">
    <property type="entry name" value="hdxy_isourate"/>
    <property type="match status" value="1"/>
</dbReference>
<dbReference type="InterPro" id="IPR014306">
    <property type="entry name" value="Hydroxyisourate_hydrolase"/>
</dbReference>
<dbReference type="Pfam" id="PF00576">
    <property type="entry name" value="Transthyretin"/>
    <property type="match status" value="1"/>
</dbReference>
<reference evidence="9 10" key="1">
    <citation type="submission" date="2024-03" db="EMBL/GenBank/DDBJ databases">
        <title>Bacilli Hybrid Assemblies.</title>
        <authorList>
            <person name="Kovac J."/>
        </authorList>
    </citation>
    <scope>NUCLEOTIDE SEQUENCE [LARGE SCALE GENOMIC DNA]</scope>
    <source>
        <strain evidence="9 10">FSL R7-0666</strain>
    </source>
</reference>
<keyword evidence="6 7" id="KW-0378">Hydrolase</keyword>
<dbReference type="InterPro" id="IPR023418">
    <property type="entry name" value="Thyroxine_BS"/>
</dbReference>
<feature type="domain" description="Transthyretin/hydroxyisourate hydrolase" evidence="8">
    <location>
        <begin position="4"/>
        <end position="117"/>
    </location>
</feature>
<dbReference type="PANTHER" id="PTHR10395:SF7">
    <property type="entry name" value="5-HYDROXYISOURATE HYDROLASE"/>
    <property type="match status" value="1"/>
</dbReference>
<protein>
    <recommendedName>
        <fullName evidence="7">5-hydroxyisourate hydrolase</fullName>
        <shortName evidence="7">HIU hydrolase</shortName>
        <shortName evidence="7">HIUHase</shortName>
        <ecNumber evidence="7">3.5.2.17</ecNumber>
    </recommendedName>
</protein>
<organism evidence="9 10">
    <name type="scientific">Alkalicoccobacillus gibsonii</name>
    <dbReference type="NCBI Taxonomy" id="79881"/>
    <lineage>
        <taxon>Bacteria</taxon>
        <taxon>Bacillati</taxon>
        <taxon>Bacillota</taxon>
        <taxon>Bacilli</taxon>
        <taxon>Bacillales</taxon>
        <taxon>Bacillaceae</taxon>
        <taxon>Alkalicoccobacillus</taxon>
    </lineage>
</organism>
<dbReference type="EMBL" id="JBCITK010000001">
    <property type="protein sequence ID" value="MEN0644696.1"/>
    <property type="molecule type" value="Genomic_DNA"/>
</dbReference>
<dbReference type="InterPro" id="IPR023419">
    <property type="entry name" value="Transthyretin_CS"/>
</dbReference>
<evidence type="ECO:0000313" key="10">
    <source>
        <dbReference type="Proteomes" id="UP001418796"/>
    </source>
</evidence>
<dbReference type="Gene3D" id="2.60.40.180">
    <property type="entry name" value="Transthyretin/hydroxyisourate hydrolase domain"/>
    <property type="match status" value="1"/>
</dbReference>
<evidence type="ECO:0000256" key="4">
    <source>
        <dbReference type="ARBA" id="ARBA00011881"/>
    </source>
</evidence>
<name>A0ABU9VP79_9BACI</name>
<dbReference type="InterPro" id="IPR036817">
    <property type="entry name" value="Transthyretin/HIU_hydrolase_sf"/>
</dbReference>
<dbReference type="PRINTS" id="PR00189">
    <property type="entry name" value="TRNSTHYRETIN"/>
</dbReference>
<proteinExistence type="inferred from homology"/>
<dbReference type="GO" id="GO:0003677">
    <property type="term" value="F:DNA binding"/>
    <property type="evidence" value="ECO:0007669"/>
    <property type="project" value="UniProtKB-KW"/>
</dbReference>
<evidence type="ECO:0000259" key="8">
    <source>
        <dbReference type="Pfam" id="PF00576"/>
    </source>
</evidence>
<accession>A0ABU9VP79</accession>
<dbReference type="SUPFAM" id="SSF49472">
    <property type="entry name" value="Transthyretin (synonym: prealbumin)"/>
    <property type="match status" value="1"/>
</dbReference>
<evidence type="ECO:0000256" key="7">
    <source>
        <dbReference type="RuleBase" id="RU361270"/>
    </source>
</evidence>
<dbReference type="InterPro" id="IPR000895">
    <property type="entry name" value="Transthyretin/HIU_hydrolase"/>
</dbReference>
<dbReference type="PROSITE" id="PS00769">
    <property type="entry name" value="TRANSTHYRETIN_2"/>
    <property type="match status" value="1"/>
</dbReference>
<dbReference type="GO" id="GO:0033971">
    <property type="term" value="F:hydroxyisourate hydrolase activity"/>
    <property type="evidence" value="ECO:0007669"/>
    <property type="project" value="UniProtKB-EC"/>
</dbReference>
<comment type="subunit">
    <text evidence="4 7">Homotetramer.</text>
</comment>